<evidence type="ECO:0000259" key="6">
    <source>
        <dbReference type="Pfam" id="PF03007"/>
    </source>
</evidence>
<gene>
    <name evidence="9" type="ORF">FHU39_003717</name>
</gene>
<protein>
    <recommendedName>
        <fullName evidence="11">Diacylglycerol O-acyltransferase</fullName>
    </recommendedName>
</protein>
<evidence type="ECO:0008006" key="11">
    <source>
        <dbReference type="Google" id="ProtNLM"/>
    </source>
</evidence>
<feature type="transmembrane region" description="Helical" evidence="5">
    <location>
        <begin position="211"/>
        <end position="228"/>
    </location>
</feature>
<dbReference type="AlphaFoldDB" id="A0A839NDJ1"/>
<evidence type="ECO:0000259" key="8">
    <source>
        <dbReference type="Pfam" id="PF14378"/>
    </source>
</evidence>
<dbReference type="InterPro" id="IPR052185">
    <property type="entry name" value="IPC_Synthase-Related"/>
</dbReference>
<dbReference type="GO" id="GO:0016020">
    <property type="term" value="C:membrane"/>
    <property type="evidence" value="ECO:0007669"/>
    <property type="project" value="UniProtKB-SubCell"/>
</dbReference>
<dbReference type="InterPro" id="IPR009721">
    <property type="entry name" value="O-acyltransferase_WSD1_C"/>
</dbReference>
<feature type="domain" description="Inositolphosphotransferase Aur1/Ipt1" evidence="8">
    <location>
        <begin position="72"/>
        <end position="250"/>
    </location>
</feature>
<keyword evidence="4 5" id="KW-0472">Membrane</keyword>
<dbReference type="Pfam" id="PF14378">
    <property type="entry name" value="PAP2_3"/>
    <property type="match status" value="1"/>
</dbReference>
<dbReference type="Pfam" id="PF03007">
    <property type="entry name" value="WS_DGAT_cat"/>
    <property type="match status" value="1"/>
</dbReference>
<feature type="domain" description="O-acyltransferase WSD1 C-terminal" evidence="7">
    <location>
        <begin position="518"/>
        <end position="656"/>
    </location>
</feature>
<feature type="transmembrane region" description="Helical" evidence="5">
    <location>
        <begin position="136"/>
        <end position="153"/>
    </location>
</feature>
<evidence type="ECO:0000256" key="4">
    <source>
        <dbReference type="ARBA" id="ARBA00023136"/>
    </source>
</evidence>
<proteinExistence type="predicted"/>
<sequence>MSATHSPHHGHHGHFQLHLPRVRVHWPAVPHTRRPHLLGELVLGGALFAAYLFVDSFGSASRTAAARSHGEHVLQLEQWLHVDVEHGLNNWLAARPGLMTTANYEYATTYLISAALLLVITYVWTPRLYRQARNSFILLNLLAFACFAVLPVMPPRMLPGFIDTVATGGTVGSWGSPIVADANQLAAMPSLHMAWALWVSVMLARMAHRQWLQVVSAAHVGVTLYVVLATANHYVLDVLGAAVVVGVAVAVTEWWDRGRPGDRLPTSDAFFLDVEAPGNAQNVGGLALLGGAPSYAQIRDNLAEHLDVLPHFADRLAGAQTHRWVPAGPIDWSHHLVEVTLPEGTDLDSFVGELTGAALPRDRPLWRVWLIRGLGDRVAFCIVMHHCIADGIGAVAKLLHILAPPYQLPVPDRPGPTLLRRGGGVIQGLAQLATDGKPAAVLPAGGPRRGFATIDVPLAAVQQVARSHRMRVTELLLAATGIALAEVDPVLASACDDRLRVSVPVMLRAPGVGSDDGGNLTGAVIVDAPARATSIEDVRDEVCRLSAALRTPTRALASRWVMSSALRAVPHGGRRWFARTVYGRKYFQAIVSNMPGPDQAFTLSGCPLLRVHPILPPAPGIPLTIGALSWNGSLGITVVTDADVLDARAFADALQERVLQTRRADDDGAEMALR</sequence>
<dbReference type="Pfam" id="PF06974">
    <property type="entry name" value="WS_DGAT_C"/>
    <property type="match status" value="1"/>
</dbReference>
<evidence type="ECO:0000256" key="1">
    <source>
        <dbReference type="ARBA" id="ARBA00004141"/>
    </source>
</evidence>
<feature type="transmembrane region" description="Helical" evidence="5">
    <location>
        <begin position="37"/>
        <end position="54"/>
    </location>
</feature>
<dbReference type="PANTHER" id="PTHR31310:SF7">
    <property type="entry name" value="PA-PHOSPHATASE RELATED-FAMILY PROTEIN DDB_G0268928"/>
    <property type="match status" value="1"/>
</dbReference>
<evidence type="ECO:0000256" key="5">
    <source>
        <dbReference type="SAM" id="Phobius"/>
    </source>
</evidence>
<keyword evidence="10" id="KW-1185">Reference proteome</keyword>
<reference evidence="9 10" key="1">
    <citation type="submission" date="2020-08" db="EMBL/GenBank/DDBJ databases">
        <title>Sequencing the genomes of 1000 actinobacteria strains.</title>
        <authorList>
            <person name="Klenk H.-P."/>
        </authorList>
    </citation>
    <scope>NUCLEOTIDE SEQUENCE [LARGE SCALE GENOMIC DNA]</scope>
    <source>
        <strain evidence="9 10">DSM 105369</strain>
    </source>
</reference>
<comment type="caution">
    <text evidence="9">The sequence shown here is derived from an EMBL/GenBank/DDBJ whole genome shotgun (WGS) entry which is preliminary data.</text>
</comment>
<name>A0A839NDJ1_9MICO</name>
<dbReference type="RefSeq" id="WP_183322135.1">
    <property type="nucleotide sequence ID" value="NZ_JACHVQ010000003.1"/>
</dbReference>
<evidence type="ECO:0000259" key="7">
    <source>
        <dbReference type="Pfam" id="PF06974"/>
    </source>
</evidence>
<evidence type="ECO:0000313" key="10">
    <source>
        <dbReference type="Proteomes" id="UP000559182"/>
    </source>
</evidence>
<dbReference type="CDD" id="cd03386">
    <property type="entry name" value="PAP2_Aur1_like"/>
    <property type="match status" value="1"/>
</dbReference>
<evidence type="ECO:0000256" key="2">
    <source>
        <dbReference type="ARBA" id="ARBA00022692"/>
    </source>
</evidence>
<dbReference type="Proteomes" id="UP000559182">
    <property type="component" value="Unassembled WGS sequence"/>
</dbReference>
<keyword evidence="3 5" id="KW-1133">Transmembrane helix</keyword>
<dbReference type="EMBL" id="JACHVQ010000003">
    <property type="protein sequence ID" value="MBB2893686.1"/>
    <property type="molecule type" value="Genomic_DNA"/>
</dbReference>
<feature type="domain" description="O-acyltransferase WSD1-like N-terminal" evidence="6">
    <location>
        <begin position="266"/>
        <end position="401"/>
    </location>
</feature>
<dbReference type="GO" id="GO:0045017">
    <property type="term" value="P:glycerolipid biosynthetic process"/>
    <property type="evidence" value="ECO:0007669"/>
    <property type="project" value="InterPro"/>
</dbReference>
<comment type="subcellular location">
    <subcellularLocation>
        <location evidence="1">Membrane</location>
        <topology evidence="1">Multi-pass membrane protein</topology>
    </subcellularLocation>
</comment>
<dbReference type="PANTHER" id="PTHR31310">
    <property type="match status" value="1"/>
</dbReference>
<evidence type="ECO:0000256" key="3">
    <source>
        <dbReference type="ARBA" id="ARBA00022989"/>
    </source>
</evidence>
<organism evidence="9 10">
    <name type="scientific">Flexivirga oryzae</name>
    <dbReference type="NCBI Taxonomy" id="1794944"/>
    <lineage>
        <taxon>Bacteria</taxon>
        <taxon>Bacillati</taxon>
        <taxon>Actinomycetota</taxon>
        <taxon>Actinomycetes</taxon>
        <taxon>Micrococcales</taxon>
        <taxon>Dermacoccaceae</taxon>
        <taxon>Flexivirga</taxon>
    </lineage>
</organism>
<dbReference type="Gene3D" id="3.30.559.30">
    <property type="entry name" value="Nonribosomal peptide synthetase, condensation domain"/>
    <property type="match status" value="1"/>
</dbReference>
<dbReference type="GO" id="GO:0004144">
    <property type="term" value="F:diacylglycerol O-acyltransferase activity"/>
    <property type="evidence" value="ECO:0007669"/>
    <property type="project" value="InterPro"/>
</dbReference>
<dbReference type="SUPFAM" id="SSF52777">
    <property type="entry name" value="CoA-dependent acyltransferases"/>
    <property type="match status" value="2"/>
</dbReference>
<feature type="transmembrane region" description="Helical" evidence="5">
    <location>
        <begin position="106"/>
        <end position="124"/>
    </location>
</feature>
<dbReference type="InterPro" id="IPR004255">
    <property type="entry name" value="O-acyltransferase_WSD1_N"/>
</dbReference>
<evidence type="ECO:0000313" key="9">
    <source>
        <dbReference type="EMBL" id="MBB2893686.1"/>
    </source>
</evidence>
<keyword evidence="2 5" id="KW-0812">Transmembrane</keyword>
<feature type="transmembrane region" description="Helical" evidence="5">
    <location>
        <begin position="185"/>
        <end position="204"/>
    </location>
</feature>
<accession>A0A839NDJ1</accession>
<dbReference type="InterPro" id="IPR026841">
    <property type="entry name" value="Aur1/Ipt1"/>
</dbReference>